<dbReference type="AlphaFoldDB" id="A0A1X0QGW9"/>
<dbReference type="EMBL" id="LTAI01000332">
    <property type="protein sequence ID" value="ORD99017.1"/>
    <property type="molecule type" value="Genomic_DNA"/>
</dbReference>
<evidence type="ECO:0000313" key="2">
    <source>
        <dbReference type="Proteomes" id="UP000192501"/>
    </source>
</evidence>
<dbReference type="VEuPathDB" id="MicrosporidiaDB:A0H76_1549"/>
<sequence>MIKHIVDFKYHELFENKKTLEEHLESLCRSRYSEDRVTSLYQELKHNRQDNYFTMREYFQAITSIVSQLSIAKQCSKNEKNNRIEEVFYSGLNRTTDTELAKLRVQGMNDVLSRVSSTIDILHRGALEKVRKQTVSNLTNQNHKNMYCTICRKNTHNIDVCF</sequence>
<evidence type="ECO:0000313" key="1">
    <source>
        <dbReference type="EMBL" id="ORD99017.1"/>
    </source>
</evidence>
<proteinExistence type="predicted"/>
<gene>
    <name evidence="1" type="ORF">A0H76_1549</name>
</gene>
<name>A0A1X0QGW9_9MICR</name>
<accession>A0A1X0QGW9</accession>
<organism evidence="1 2">
    <name type="scientific">Hepatospora eriocheir</name>
    <dbReference type="NCBI Taxonomy" id="1081669"/>
    <lineage>
        <taxon>Eukaryota</taxon>
        <taxon>Fungi</taxon>
        <taxon>Fungi incertae sedis</taxon>
        <taxon>Microsporidia</taxon>
        <taxon>Hepatosporidae</taxon>
        <taxon>Hepatospora</taxon>
    </lineage>
</organism>
<comment type="caution">
    <text evidence="1">The sequence shown here is derived from an EMBL/GenBank/DDBJ whole genome shotgun (WGS) entry which is preliminary data.</text>
</comment>
<dbReference type="Proteomes" id="UP000192501">
    <property type="component" value="Unassembled WGS sequence"/>
</dbReference>
<reference evidence="1 2" key="1">
    <citation type="journal article" date="2017" name="Environ. Microbiol.">
        <title>Decay of the glycolytic pathway and adaptation to intranuclear parasitism within Enterocytozoonidae microsporidia.</title>
        <authorList>
            <person name="Wiredu Boakye D."/>
            <person name="Jaroenlak P."/>
            <person name="Prachumwat A."/>
            <person name="Williams T.A."/>
            <person name="Bateman K.S."/>
            <person name="Itsathitphaisarn O."/>
            <person name="Sritunyalucksana K."/>
            <person name="Paszkiewicz K.H."/>
            <person name="Moore K.A."/>
            <person name="Stentiford G.D."/>
            <person name="Williams B.A."/>
        </authorList>
    </citation>
    <scope>NUCLEOTIDE SEQUENCE [LARGE SCALE GENOMIC DNA]</scope>
    <source>
        <strain evidence="2">canceri</strain>
    </source>
</reference>
<protein>
    <submittedName>
        <fullName evidence="1">Uncharacterized protein</fullName>
    </submittedName>
</protein>